<reference evidence="2 3" key="1">
    <citation type="submission" date="2024-06" db="EMBL/GenBank/DDBJ databases">
        <authorList>
            <person name="Steensen K."/>
            <person name="Seneca J."/>
            <person name="Bartlau N."/>
            <person name="Yu A.X."/>
            <person name="Polz M.F."/>
        </authorList>
    </citation>
    <scope>NUCLEOTIDE SEQUENCE [LARGE SCALE GENOMIC DNA]</scope>
    <source>
        <strain evidence="2 3">FF146</strain>
    </source>
</reference>
<dbReference type="Proteomes" id="UP001569153">
    <property type="component" value="Unassembled WGS sequence"/>
</dbReference>
<dbReference type="InterPro" id="IPR001668">
    <property type="entry name" value="Mob_Pre"/>
</dbReference>
<dbReference type="CDD" id="cd17242">
    <property type="entry name" value="MobM_relaxase"/>
    <property type="match status" value="1"/>
</dbReference>
<dbReference type="Pfam" id="PF01076">
    <property type="entry name" value="Mob_Pre"/>
    <property type="match status" value="1"/>
</dbReference>
<evidence type="ECO:0000313" key="2">
    <source>
        <dbReference type="EMBL" id="MEZ8195249.1"/>
    </source>
</evidence>
<dbReference type="Gene3D" id="3.30.930.30">
    <property type="match status" value="1"/>
</dbReference>
<accession>A0ABV4M6U6</accession>
<gene>
    <name evidence="2" type="ORF">ACED38_10135</name>
</gene>
<keyword evidence="3" id="KW-1185">Reference proteome</keyword>
<protein>
    <submittedName>
        <fullName evidence="2">Plasmid recombination protein</fullName>
    </submittedName>
</protein>
<name>A0ABV4M6U6_9VIBR</name>
<keyword evidence="1" id="KW-0175">Coiled coil</keyword>
<sequence>MSSYQLVHLEIYNDNPSKSEKPSMYSIVSEAMRVDGFCPHVYQPQTPEILYGLDPRQLPDIAIERSKKAKDKKGRKVRKDAPLLLAGVISIPAESDIDFKKFLSLSLTFLKRSYGQNLASVVLHLDEAHPHLHFYAIPSLKDGGFSMAEIHPGIKARSECVGKGYSKKANAYKQAMRGYQDIFYVQVGSKLGMTRLGPRVQRLTRKQWKAQQAQAQALSAKHFDLTKRQRKINAVQKSVEAAKNEIQQRETKLTQIEKSAFFQNKEKMKNDYLRKRLSNSEKELAHFGEHAEDLEIKNSAFIKELKTLRKDNENYQRQFDAMAYKLSLKDEFILKLKQQRRDNNYEKTNSTDTSNCYSY</sequence>
<dbReference type="EMBL" id="JBGOOT010000006">
    <property type="protein sequence ID" value="MEZ8195249.1"/>
    <property type="molecule type" value="Genomic_DNA"/>
</dbReference>
<feature type="coiled-coil region" evidence="1">
    <location>
        <begin position="291"/>
        <end position="318"/>
    </location>
</feature>
<evidence type="ECO:0000313" key="3">
    <source>
        <dbReference type="Proteomes" id="UP001569153"/>
    </source>
</evidence>
<evidence type="ECO:0000256" key="1">
    <source>
        <dbReference type="SAM" id="Coils"/>
    </source>
</evidence>
<comment type="caution">
    <text evidence="2">The sequence shown here is derived from an EMBL/GenBank/DDBJ whole genome shotgun (WGS) entry which is preliminary data.</text>
</comment>
<dbReference type="RefSeq" id="WP_371730342.1">
    <property type="nucleotide sequence ID" value="NZ_JBGOOT010000006.1"/>
</dbReference>
<feature type="coiled-coil region" evidence="1">
    <location>
        <begin position="225"/>
        <end position="259"/>
    </location>
</feature>
<organism evidence="2 3">
    <name type="scientific">Vibrio cortegadensis</name>
    <dbReference type="NCBI Taxonomy" id="1328770"/>
    <lineage>
        <taxon>Bacteria</taxon>
        <taxon>Pseudomonadati</taxon>
        <taxon>Pseudomonadota</taxon>
        <taxon>Gammaproteobacteria</taxon>
        <taxon>Vibrionales</taxon>
        <taxon>Vibrionaceae</taxon>
        <taxon>Vibrio</taxon>
    </lineage>
</organism>
<proteinExistence type="predicted"/>